<gene>
    <name evidence="2" type="ORF">EX30DRAFT_57583</name>
</gene>
<evidence type="ECO:0000313" key="2">
    <source>
        <dbReference type="EMBL" id="TGZ80352.1"/>
    </source>
</evidence>
<reference evidence="2 3" key="1">
    <citation type="submission" date="2019-04" db="EMBL/GenBank/DDBJ databases">
        <title>Comparative genomics and transcriptomics to analyze fruiting body development in filamentous ascomycetes.</title>
        <authorList>
            <consortium name="DOE Joint Genome Institute"/>
            <person name="Lutkenhaus R."/>
            <person name="Traeger S."/>
            <person name="Breuer J."/>
            <person name="Kuo A."/>
            <person name="Lipzen A."/>
            <person name="Pangilinan J."/>
            <person name="Dilworth D."/>
            <person name="Sandor L."/>
            <person name="Poggeler S."/>
            <person name="Barry K."/>
            <person name="Grigoriev I.V."/>
            <person name="Nowrousian M."/>
        </authorList>
    </citation>
    <scope>NUCLEOTIDE SEQUENCE [LARGE SCALE GENOMIC DNA]</scope>
    <source>
        <strain evidence="2 3">CBS 389.68</strain>
    </source>
</reference>
<protein>
    <submittedName>
        <fullName evidence="2">Uncharacterized protein</fullName>
    </submittedName>
</protein>
<feature type="compositionally biased region" description="Pro residues" evidence="1">
    <location>
        <begin position="33"/>
        <end position="42"/>
    </location>
</feature>
<feature type="region of interest" description="Disordered" evidence="1">
    <location>
        <begin position="147"/>
        <end position="190"/>
    </location>
</feature>
<keyword evidence="3" id="KW-1185">Reference proteome</keyword>
<evidence type="ECO:0000313" key="3">
    <source>
        <dbReference type="Proteomes" id="UP000298138"/>
    </source>
</evidence>
<accession>A0A4S2MUT5</accession>
<dbReference type="AlphaFoldDB" id="A0A4S2MUT5"/>
<organism evidence="2 3">
    <name type="scientific">Ascodesmis nigricans</name>
    <dbReference type="NCBI Taxonomy" id="341454"/>
    <lineage>
        <taxon>Eukaryota</taxon>
        <taxon>Fungi</taxon>
        <taxon>Dikarya</taxon>
        <taxon>Ascomycota</taxon>
        <taxon>Pezizomycotina</taxon>
        <taxon>Pezizomycetes</taxon>
        <taxon>Pezizales</taxon>
        <taxon>Ascodesmidaceae</taxon>
        <taxon>Ascodesmis</taxon>
    </lineage>
</organism>
<sequence length="190" mass="21427">MRRYTSTNIDIHHLANPGPLSPSLHLLPQTPDSSPPPPPPLSTPQLHSPISLHHCIIATPHPTPAPILFICEHGGEQVKYDDDEEEPSQIRMNDKNNKNAPYNDRTIVTTPVSNPRPPTPDSNSHQHPKEKKNPKCDLCECSCVPQCPQENNPTKERKKKEKCRNLPHPQEWLKNGKKRTGKRMVGRLTV</sequence>
<name>A0A4S2MUT5_9PEZI</name>
<feature type="region of interest" description="Disordered" evidence="1">
    <location>
        <begin position="1"/>
        <end position="47"/>
    </location>
</feature>
<dbReference type="Proteomes" id="UP000298138">
    <property type="component" value="Unassembled WGS sequence"/>
</dbReference>
<dbReference type="InParanoid" id="A0A4S2MUT5"/>
<proteinExistence type="predicted"/>
<feature type="region of interest" description="Disordered" evidence="1">
    <location>
        <begin position="79"/>
        <end position="135"/>
    </location>
</feature>
<dbReference type="EMBL" id="ML220125">
    <property type="protein sequence ID" value="TGZ80352.1"/>
    <property type="molecule type" value="Genomic_DNA"/>
</dbReference>
<evidence type="ECO:0000256" key="1">
    <source>
        <dbReference type="SAM" id="MobiDB-lite"/>
    </source>
</evidence>
<feature type="compositionally biased region" description="Basic residues" evidence="1">
    <location>
        <begin position="175"/>
        <end position="190"/>
    </location>
</feature>
<feature type="compositionally biased region" description="Low complexity" evidence="1">
    <location>
        <begin position="17"/>
        <end position="32"/>
    </location>
</feature>